<dbReference type="PROSITE" id="PS50847">
    <property type="entry name" value="GRAM_POS_ANCHORING"/>
    <property type="match status" value="1"/>
</dbReference>
<feature type="domain" description="Gram-positive cocci surface proteins LPxTG" evidence="6">
    <location>
        <begin position="1276"/>
        <end position="1310"/>
    </location>
</feature>
<evidence type="ECO:0000259" key="6">
    <source>
        <dbReference type="PROSITE" id="PS50847"/>
    </source>
</evidence>
<dbReference type="Pfam" id="PF04650">
    <property type="entry name" value="YSIRK_signal"/>
    <property type="match status" value="1"/>
</dbReference>
<evidence type="ECO:0000256" key="2">
    <source>
        <dbReference type="ARBA" id="ARBA00022525"/>
    </source>
</evidence>
<dbReference type="InterPro" id="IPR041495">
    <property type="entry name" value="Mub_B2"/>
</dbReference>
<keyword evidence="3" id="KW-0732">Signal</keyword>
<dbReference type="PANTHER" id="PTHR48234">
    <property type="entry name" value="GH09231P"/>
    <property type="match status" value="1"/>
</dbReference>
<feature type="compositionally biased region" description="Polar residues" evidence="5">
    <location>
        <begin position="1247"/>
        <end position="1258"/>
    </location>
</feature>
<evidence type="ECO:0000256" key="1">
    <source>
        <dbReference type="ARBA" id="ARBA00022512"/>
    </source>
</evidence>
<dbReference type="PANTHER" id="PTHR48234:SF1">
    <property type="entry name" value="SEA DOMAIN-CONTAINING PROTEIN-RELATED"/>
    <property type="match status" value="1"/>
</dbReference>
<reference evidence="7 8" key="1">
    <citation type="journal article" date="2015" name="Genome Announc.">
        <title>Expanding the biotechnology potential of lactobacilli through comparative genomics of 213 strains and associated genera.</title>
        <authorList>
            <person name="Sun Z."/>
            <person name="Harris H.M."/>
            <person name="McCann A."/>
            <person name="Guo C."/>
            <person name="Argimon S."/>
            <person name="Zhang W."/>
            <person name="Yang X."/>
            <person name="Jeffery I.B."/>
            <person name="Cooney J.C."/>
            <person name="Kagawa T.F."/>
            <person name="Liu W."/>
            <person name="Song Y."/>
            <person name="Salvetti E."/>
            <person name="Wrobel A."/>
            <person name="Rasinkangas P."/>
            <person name="Parkhill J."/>
            <person name="Rea M.C."/>
            <person name="O'Sullivan O."/>
            <person name="Ritari J."/>
            <person name="Douillard F.P."/>
            <person name="Paul Ross R."/>
            <person name="Yang R."/>
            <person name="Briner A.E."/>
            <person name="Felis G.E."/>
            <person name="de Vos W.M."/>
            <person name="Barrangou R."/>
            <person name="Klaenhammer T.R."/>
            <person name="Caufield P.W."/>
            <person name="Cui Y."/>
            <person name="Zhang H."/>
            <person name="O'Toole P.W."/>
        </authorList>
    </citation>
    <scope>NUCLEOTIDE SEQUENCE [LARGE SCALE GENOMIC DNA]</scope>
    <source>
        <strain evidence="7 8">DSM 5661</strain>
    </source>
</reference>
<feature type="compositionally biased region" description="Basic and acidic residues" evidence="5">
    <location>
        <begin position="340"/>
        <end position="360"/>
    </location>
</feature>
<protein>
    <submittedName>
        <fullName evidence="7">Mlp</fullName>
    </submittedName>
</protein>
<dbReference type="NCBIfam" id="TIGR01167">
    <property type="entry name" value="LPXTG_anchor"/>
    <property type="match status" value="1"/>
</dbReference>
<dbReference type="PATRIC" id="fig|1423754.3.peg.1776"/>
<evidence type="ECO:0000313" key="8">
    <source>
        <dbReference type="Proteomes" id="UP000051223"/>
    </source>
</evidence>
<feature type="region of interest" description="Disordered" evidence="5">
    <location>
        <begin position="678"/>
        <end position="712"/>
    </location>
</feature>
<accession>A0A0R1YE51</accession>
<dbReference type="Gene3D" id="3.10.20.470">
    <property type="match status" value="4"/>
</dbReference>
<comment type="caution">
    <text evidence="7">The sequence shown here is derived from an EMBL/GenBank/DDBJ whole genome shotgun (WGS) entry which is preliminary data.</text>
</comment>
<feature type="compositionally biased region" description="Basic residues" evidence="5">
    <location>
        <begin position="1186"/>
        <end position="1207"/>
    </location>
</feature>
<evidence type="ECO:0000313" key="7">
    <source>
        <dbReference type="EMBL" id="KRM37814.1"/>
    </source>
</evidence>
<dbReference type="OrthoDB" id="2206015at2"/>
<keyword evidence="1" id="KW-0134">Cell wall</keyword>
<keyword evidence="2" id="KW-0964">Secreted</keyword>
<feature type="region of interest" description="Disordered" evidence="5">
    <location>
        <begin position="1129"/>
        <end position="1260"/>
    </location>
</feature>
<gene>
    <name evidence="7" type="ORF">FC39_GL001728</name>
</gene>
<keyword evidence="4" id="KW-0572">Peptidoglycan-anchor</keyword>
<feature type="compositionally biased region" description="Polar residues" evidence="5">
    <location>
        <begin position="361"/>
        <end position="370"/>
    </location>
</feature>
<dbReference type="RefSeq" id="WP_025081145.1">
    <property type="nucleotide sequence ID" value="NZ_AZGI01000061.1"/>
</dbReference>
<name>A0A0R1YE51_9LACO</name>
<dbReference type="Proteomes" id="UP000051223">
    <property type="component" value="Unassembled WGS sequence"/>
</dbReference>
<dbReference type="Pfam" id="PF17966">
    <property type="entry name" value="Muc_B2"/>
    <property type="match status" value="4"/>
</dbReference>
<feature type="region of interest" description="Disordered" evidence="5">
    <location>
        <begin position="310"/>
        <end position="373"/>
    </location>
</feature>
<dbReference type="eggNOG" id="COG4932">
    <property type="taxonomic scope" value="Bacteria"/>
</dbReference>
<feature type="compositionally biased region" description="Basic and acidic residues" evidence="5">
    <location>
        <begin position="1215"/>
        <end position="1225"/>
    </location>
</feature>
<dbReference type="InterPro" id="IPR019931">
    <property type="entry name" value="LPXTG_anchor"/>
</dbReference>
<sequence length="1310" mass="145421">MKKHNDVLLYAEANQRQRFSIRKLSIGTASVLLGTCFFLAGQNNNVEADTLPTTPNSSAVEVDHQNDERTKSAIDNVQKDIGDEGTVDEDGATTIDRTIHYQEKDTGKTLSGDVEEDISIVPYYKNGHLNITYHDDTDNKDIEGSDNITQYVGTKIKDNEVNNKINSKKSDLTKQGYDFSSTDNSGLDNSHKFTEKDQHIVVHFKHGISSVDETRTGTQIVHYEGAGDQTPNDTSETVTFNRTNTTDNVTKEVTFGKWDSDGKTYTEVPTPIINGYIADITKVGGDTVTATDKDIDRKYIVKYTPIGKIIPVDKNGNPIPDPSNPNNNVPNTPYINDPSDPTKVKPDEKTPEISGWHRQDPSQTTITPNDPTKDTHVVYIKEANGKIVYIDDDANNKQLSSDKFNGDVGDKINYSTADKIVAYENQGYKLVSNNFKDGNETYKESGNSFEVHFVHNLIPVTTKTPHGVDPSMVQKDVKETVKYEGAGDKTPKDVVQTSQWTRQLTMDQVTGQIIPNGKLDKDWAIASGQKTNYDEVKTPEVEGYHPNQAAVVSTPVTQEDITKIVTYSPNGQEVKDQKDVPATQTTKFVDDNGKEIAEKVVQNSNFHYSGDTYDKVTGKQTATGSWDAESHKFNSVNAPVIKGYVADAKTAEGLTATIENPNVENKIVYHRIGKIIPVDPNHKPIPDAPTPDYENDPSDPTKVTPNEPIPEIDGYIPVDPTPITPQNPTKDTQVVYVKKASGKIVYIDDTDNKDLKTETFSGIVGNNIDNTTTDKIKNYENKGYELVSNNFQDGKEILTDGKNYFEIHLKHQFIPINPQNPGKPGQPINPNDPEGPKFPADSNKVIKNITRTIHYEGADNNTPSDITQTVHFEANGVLDKVTGQWITPLTWSGDQTVEGVNTPIVEGYYVTNVNKDSEDKTNVDSKTIAHDGSDYTVTVHYAPYQKAQVIYIDRDMNNLELEKSDLLYGKPDEDIDYTTSSVIAGYEVRGFHVIKDEFPKDNPKFDDDNNTTQIYKVILGHGTTTISPQNPTEKPIIYPMFFASFIQMPSTIDEDDQPTVYYALVDNKQNKIIAKGLTEDEAKRKFAEVESPNIPGYRLVDLTQEQIDNLWVNRHSNKHTDITVLYEKISSPTGNNDNGGNPEPSPDPQKPDTDKPDNPTPPTPSDDGDKKTPEDKPQTPSPEKHKDKKTPKKEHSKKPTTHTHKDKSSKTAPIAHEKKSHDNKRWSQTAATHAQNLDASSKKKHVTTSNMSPLSENYTRAKKYSIGTNADKRQALPQTGEKANEFGLIGLGLASLAALISLAGDKKRKN</sequence>
<feature type="compositionally biased region" description="Basic and acidic residues" evidence="5">
    <location>
        <begin position="1167"/>
        <end position="1185"/>
    </location>
</feature>
<dbReference type="EMBL" id="AZGI01000061">
    <property type="protein sequence ID" value="KRM37814.1"/>
    <property type="molecule type" value="Genomic_DNA"/>
</dbReference>
<organism evidence="7 8">
    <name type="scientific">Lactobacillus hamsteri DSM 5661 = JCM 6256</name>
    <dbReference type="NCBI Taxonomy" id="1423754"/>
    <lineage>
        <taxon>Bacteria</taxon>
        <taxon>Bacillati</taxon>
        <taxon>Bacillota</taxon>
        <taxon>Bacilli</taxon>
        <taxon>Lactobacillales</taxon>
        <taxon>Lactobacillaceae</taxon>
        <taxon>Lactobacillus</taxon>
    </lineage>
</organism>
<evidence type="ECO:0000256" key="4">
    <source>
        <dbReference type="ARBA" id="ARBA00023088"/>
    </source>
</evidence>
<feature type="compositionally biased region" description="Polar residues" evidence="5">
    <location>
        <begin position="1130"/>
        <end position="1139"/>
    </location>
</feature>
<keyword evidence="8" id="KW-1185">Reference proteome</keyword>
<dbReference type="InterPro" id="IPR005877">
    <property type="entry name" value="YSIRK_signal_dom"/>
</dbReference>
<proteinExistence type="predicted"/>
<evidence type="ECO:0000256" key="3">
    <source>
        <dbReference type="ARBA" id="ARBA00022729"/>
    </source>
</evidence>
<evidence type="ECO:0000256" key="5">
    <source>
        <dbReference type="SAM" id="MobiDB-lite"/>
    </source>
</evidence>
<dbReference type="Gene3D" id="2.60.40.4300">
    <property type="match status" value="4"/>
</dbReference>
<dbReference type="Pfam" id="PF00746">
    <property type="entry name" value="Gram_pos_anchor"/>
    <property type="match status" value="1"/>
</dbReference>
<dbReference type="STRING" id="1423754.FC39_GL001728"/>
<dbReference type="NCBIfam" id="TIGR01168">
    <property type="entry name" value="YSIRK_signal"/>
    <property type="match status" value="1"/>
</dbReference>
<dbReference type="InterPro" id="IPR052506">
    <property type="entry name" value="Bact_Fn-Binding"/>
</dbReference>
<dbReference type="Pfam" id="PF17965">
    <property type="entry name" value="MucBP_2"/>
    <property type="match status" value="4"/>
</dbReference>
<feature type="compositionally biased region" description="Polar residues" evidence="5">
    <location>
        <begin position="1226"/>
        <end position="1239"/>
    </location>
</feature>
<dbReference type="InterPro" id="IPR041558">
    <property type="entry name" value="MucBP_2"/>
</dbReference>
<feature type="compositionally biased region" description="Low complexity" evidence="5">
    <location>
        <begin position="324"/>
        <end position="336"/>
    </location>
</feature>